<dbReference type="EMBL" id="JAJEWP010000001">
    <property type="protein sequence ID" value="MCC2616159.1"/>
    <property type="molecule type" value="Genomic_DNA"/>
</dbReference>
<name>A0ABS8G6P3_9ALTE</name>
<keyword evidence="7" id="KW-1185">Reference proteome</keyword>
<dbReference type="Pfam" id="PF00126">
    <property type="entry name" value="HTH_1"/>
    <property type="match status" value="1"/>
</dbReference>
<proteinExistence type="inferred from homology"/>
<evidence type="ECO:0000256" key="3">
    <source>
        <dbReference type="ARBA" id="ARBA00023125"/>
    </source>
</evidence>
<dbReference type="PRINTS" id="PR00039">
    <property type="entry name" value="HTHLYSR"/>
</dbReference>
<dbReference type="CDD" id="cd08432">
    <property type="entry name" value="PBP2_GcdR_TrpI_HvrB_AmpR_like"/>
    <property type="match status" value="1"/>
</dbReference>
<organism evidence="6 7">
    <name type="scientific">Fluctibacter halophilus</name>
    <dbReference type="NCBI Taxonomy" id="226011"/>
    <lineage>
        <taxon>Bacteria</taxon>
        <taxon>Pseudomonadati</taxon>
        <taxon>Pseudomonadota</taxon>
        <taxon>Gammaproteobacteria</taxon>
        <taxon>Alteromonadales</taxon>
        <taxon>Alteromonadaceae</taxon>
        <taxon>Fluctibacter</taxon>
    </lineage>
</organism>
<gene>
    <name evidence="6" type="ORF">LJ739_07900</name>
</gene>
<dbReference type="InterPro" id="IPR036390">
    <property type="entry name" value="WH_DNA-bd_sf"/>
</dbReference>
<dbReference type="Pfam" id="PF03466">
    <property type="entry name" value="LysR_substrate"/>
    <property type="match status" value="1"/>
</dbReference>
<protein>
    <submittedName>
        <fullName evidence="6">LysR family transcriptional regulator</fullName>
    </submittedName>
</protein>
<comment type="caution">
    <text evidence="6">The sequence shown here is derived from an EMBL/GenBank/DDBJ whole genome shotgun (WGS) entry which is preliminary data.</text>
</comment>
<feature type="domain" description="HTH lysR-type" evidence="5">
    <location>
        <begin position="7"/>
        <end position="63"/>
    </location>
</feature>
<dbReference type="Proteomes" id="UP001520878">
    <property type="component" value="Unassembled WGS sequence"/>
</dbReference>
<evidence type="ECO:0000313" key="6">
    <source>
        <dbReference type="EMBL" id="MCC2616159.1"/>
    </source>
</evidence>
<dbReference type="InterPro" id="IPR036388">
    <property type="entry name" value="WH-like_DNA-bd_sf"/>
</dbReference>
<comment type="similarity">
    <text evidence="1">Belongs to the LysR transcriptional regulatory family.</text>
</comment>
<keyword evidence="3" id="KW-0238">DNA-binding</keyword>
<evidence type="ECO:0000313" key="7">
    <source>
        <dbReference type="Proteomes" id="UP001520878"/>
    </source>
</evidence>
<dbReference type="Gene3D" id="1.10.10.10">
    <property type="entry name" value="Winged helix-like DNA-binding domain superfamily/Winged helix DNA-binding domain"/>
    <property type="match status" value="1"/>
</dbReference>
<reference evidence="6 7" key="1">
    <citation type="submission" date="2021-10" db="EMBL/GenBank/DDBJ databases">
        <title>Draft genome of Aestuariibacter halophilus JC2043.</title>
        <authorList>
            <person name="Emsley S.A."/>
            <person name="Pfannmuller K.M."/>
            <person name="Ushijima B."/>
            <person name="Saw J.H."/>
            <person name="Videau P."/>
        </authorList>
    </citation>
    <scope>NUCLEOTIDE SEQUENCE [LARGE SCALE GENOMIC DNA]</scope>
    <source>
        <strain evidence="6 7">JC2043</strain>
    </source>
</reference>
<evidence type="ECO:0000256" key="4">
    <source>
        <dbReference type="ARBA" id="ARBA00023163"/>
    </source>
</evidence>
<dbReference type="SUPFAM" id="SSF53850">
    <property type="entry name" value="Periplasmic binding protein-like II"/>
    <property type="match status" value="1"/>
</dbReference>
<dbReference type="PROSITE" id="PS50931">
    <property type="entry name" value="HTH_LYSR"/>
    <property type="match status" value="1"/>
</dbReference>
<keyword evidence="4" id="KW-0804">Transcription</keyword>
<dbReference type="PANTHER" id="PTHR30537:SF74">
    <property type="entry name" value="HTH-TYPE TRANSCRIPTIONAL REGULATOR TRPI"/>
    <property type="match status" value="1"/>
</dbReference>
<dbReference type="SUPFAM" id="SSF46785">
    <property type="entry name" value="Winged helix' DNA-binding domain"/>
    <property type="match status" value="1"/>
</dbReference>
<sequence>MSLHPATLTCLQVFHAVVDKGSFSRAALHLNLTQSAVSHRIKQLEGIAGVTLIERSTRHLKITPLGEKLYHHTRLNLAEIASAFERLSASVDSPLSVTTISSLATKWLLPKLGDYNQAYPDQPLSVLTDDNILDLRYEGIDTAIRLTDTEVPGLHMTYICDEWVFPVASNALVTDRDIIAHPERLQQYPWLLDLVTEQGNDESSWRGWLRTQGLAVPDGRADQGFSRSDITLQATAAGQGIAIARASLVELDMLNMQLFKQVGRAVKMKYGYYFVCPEEKAQRPDICNLRHWVTTELRKTMQHVHQALVV</sequence>
<dbReference type="PANTHER" id="PTHR30537">
    <property type="entry name" value="HTH-TYPE TRANSCRIPTIONAL REGULATOR"/>
    <property type="match status" value="1"/>
</dbReference>
<accession>A0ABS8G6P3</accession>
<dbReference type="Gene3D" id="3.40.190.10">
    <property type="entry name" value="Periplasmic binding protein-like II"/>
    <property type="match status" value="2"/>
</dbReference>
<dbReference type="InterPro" id="IPR000847">
    <property type="entry name" value="LysR_HTH_N"/>
</dbReference>
<dbReference type="RefSeq" id="WP_229158886.1">
    <property type="nucleotide sequence ID" value="NZ_JAJEWP010000001.1"/>
</dbReference>
<evidence type="ECO:0000259" key="5">
    <source>
        <dbReference type="PROSITE" id="PS50931"/>
    </source>
</evidence>
<evidence type="ECO:0000256" key="2">
    <source>
        <dbReference type="ARBA" id="ARBA00023015"/>
    </source>
</evidence>
<keyword evidence="2" id="KW-0805">Transcription regulation</keyword>
<evidence type="ECO:0000256" key="1">
    <source>
        <dbReference type="ARBA" id="ARBA00009437"/>
    </source>
</evidence>
<dbReference type="InterPro" id="IPR058163">
    <property type="entry name" value="LysR-type_TF_proteobact-type"/>
</dbReference>
<dbReference type="InterPro" id="IPR005119">
    <property type="entry name" value="LysR_subst-bd"/>
</dbReference>